<keyword evidence="2" id="KW-1185">Reference proteome</keyword>
<gene>
    <name evidence="1" type="ORF">MML48_1g12730</name>
</gene>
<sequence>MLLEREDIVLWRRRNLFSIKKYRTEQRPIYYLDEPWLSEGHTKAKVWEDVHVTTRRQACKDGVTTGLQNPVGKGRLLIILHIGSKNGFVDDGFLVFEGRKTADYHDKMDGGVFERWFNNILQKCTIIVNLKNILSILLLHFFTKILINIT</sequence>
<accession>A0ACB9TUV4</accession>
<dbReference type="Proteomes" id="UP001056778">
    <property type="component" value="Chromosome 1"/>
</dbReference>
<evidence type="ECO:0000313" key="2">
    <source>
        <dbReference type="Proteomes" id="UP001056778"/>
    </source>
</evidence>
<evidence type="ECO:0000313" key="1">
    <source>
        <dbReference type="EMBL" id="KAI4470646.1"/>
    </source>
</evidence>
<comment type="caution">
    <text evidence="1">The sequence shown here is derived from an EMBL/GenBank/DDBJ whole genome shotgun (WGS) entry which is preliminary data.</text>
</comment>
<protein>
    <submittedName>
        <fullName evidence="1">Epm2a-interacting protein 1</fullName>
    </submittedName>
</protein>
<dbReference type="EMBL" id="CM043015">
    <property type="protein sequence ID" value="KAI4470646.1"/>
    <property type="molecule type" value="Genomic_DNA"/>
</dbReference>
<name>A0ACB9TUV4_HOLOL</name>
<organism evidence="1 2">
    <name type="scientific">Holotrichia oblita</name>
    <name type="common">Chafer beetle</name>
    <dbReference type="NCBI Taxonomy" id="644536"/>
    <lineage>
        <taxon>Eukaryota</taxon>
        <taxon>Metazoa</taxon>
        <taxon>Ecdysozoa</taxon>
        <taxon>Arthropoda</taxon>
        <taxon>Hexapoda</taxon>
        <taxon>Insecta</taxon>
        <taxon>Pterygota</taxon>
        <taxon>Neoptera</taxon>
        <taxon>Endopterygota</taxon>
        <taxon>Coleoptera</taxon>
        <taxon>Polyphaga</taxon>
        <taxon>Scarabaeiformia</taxon>
        <taxon>Scarabaeidae</taxon>
        <taxon>Melolonthinae</taxon>
        <taxon>Holotrichia</taxon>
    </lineage>
</organism>
<proteinExistence type="predicted"/>
<reference evidence="1" key="1">
    <citation type="submission" date="2022-04" db="EMBL/GenBank/DDBJ databases">
        <title>Chromosome-scale genome assembly of Holotrichia oblita Faldermann.</title>
        <authorList>
            <person name="Rongchong L."/>
        </authorList>
    </citation>
    <scope>NUCLEOTIDE SEQUENCE</scope>
    <source>
        <strain evidence="1">81SQS9</strain>
    </source>
</reference>